<name>A0ABW4LME2_9BACI</name>
<dbReference type="Proteomes" id="UP001597214">
    <property type="component" value="Unassembled WGS sequence"/>
</dbReference>
<organism evidence="1 2">
    <name type="scientific">Bacillus salitolerans</name>
    <dbReference type="NCBI Taxonomy" id="1437434"/>
    <lineage>
        <taxon>Bacteria</taxon>
        <taxon>Bacillati</taxon>
        <taxon>Bacillota</taxon>
        <taxon>Bacilli</taxon>
        <taxon>Bacillales</taxon>
        <taxon>Bacillaceae</taxon>
        <taxon>Bacillus</taxon>
    </lineage>
</organism>
<accession>A0ABW4LME2</accession>
<keyword evidence="2" id="KW-1185">Reference proteome</keyword>
<dbReference type="PROSITE" id="PS51257">
    <property type="entry name" value="PROKAR_LIPOPROTEIN"/>
    <property type="match status" value="1"/>
</dbReference>
<evidence type="ECO:0000313" key="1">
    <source>
        <dbReference type="EMBL" id="MFD1736350.1"/>
    </source>
</evidence>
<evidence type="ECO:0008006" key="3">
    <source>
        <dbReference type="Google" id="ProtNLM"/>
    </source>
</evidence>
<sequence>MSKYLLYVIVLLALIGCSNEVLSEGNLPITENKIVHKAKPPNVYIETGNSRLETTLGTYCWHVEGKGTCVDTVGPIDLLKGKKPLVVKAGEKIHFVMDYEPKPNKFHLLQIHNNSEEEVEVKNEQFLAPTEKGIYYYSYGVWWLNQNNANVSKGDAFYAFVIEVK</sequence>
<proteinExistence type="predicted"/>
<protein>
    <recommendedName>
        <fullName evidence="3">Lipoprotein</fullName>
    </recommendedName>
</protein>
<dbReference type="RefSeq" id="WP_377927500.1">
    <property type="nucleotide sequence ID" value="NZ_JBHUEM010000007.1"/>
</dbReference>
<gene>
    <name evidence="1" type="ORF">ACFSCX_07210</name>
</gene>
<evidence type="ECO:0000313" key="2">
    <source>
        <dbReference type="Proteomes" id="UP001597214"/>
    </source>
</evidence>
<comment type="caution">
    <text evidence="1">The sequence shown here is derived from an EMBL/GenBank/DDBJ whole genome shotgun (WGS) entry which is preliminary data.</text>
</comment>
<reference evidence="2" key="1">
    <citation type="journal article" date="2019" name="Int. J. Syst. Evol. Microbiol.">
        <title>The Global Catalogue of Microorganisms (GCM) 10K type strain sequencing project: providing services to taxonomists for standard genome sequencing and annotation.</title>
        <authorList>
            <consortium name="The Broad Institute Genomics Platform"/>
            <consortium name="The Broad Institute Genome Sequencing Center for Infectious Disease"/>
            <person name="Wu L."/>
            <person name="Ma J."/>
        </authorList>
    </citation>
    <scope>NUCLEOTIDE SEQUENCE [LARGE SCALE GENOMIC DNA]</scope>
    <source>
        <strain evidence="2">CCUG 49339</strain>
    </source>
</reference>
<dbReference type="EMBL" id="JBHUEM010000007">
    <property type="protein sequence ID" value="MFD1736350.1"/>
    <property type="molecule type" value="Genomic_DNA"/>
</dbReference>